<keyword evidence="1" id="KW-0732">Signal</keyword>
<evidence type="ECO:0000313" key="2">
    <source>
        <dbReference type="EMBL" id="MDX5995229.1"/>
    </source>
</evidence>
<evidence type="ECO:0000256" key="1">
    <source>
        <dbReference type="SAM" id="SignalP"/>
    </source>
</evidence>
<evidence type="ECO:0000313" key="5">
    <source>
        <dbReference type="Proteomes" id="UP001278050"/>
    </source>
</evidence>
<dbReference type="Proteomes" id="UP001278050">
    <property type="component" value="Unassembled WGS sequence"/>
</dbReference>
<name>A0A1G7IQZ0_9GAMM</name>
<dbReference type="PROSITE" id="PS51257">
    <property type="entry name" value="PROKAR_LIPOPROTEIN"/>
    <property type="match status" value="1"/>
</dbReference>
<keyword evidence="5" id="KW-1185">Reference proteome</keyword>
<protein>
    <recommendedName>
        <fullName evidence="6">Lipoprotein</fullName>
    </recommendedName>
</protein>
<dbReference type="AlphaFoldDB" id="A0A1G7IQZ0"/>
<dbReference type="OrthoDB" id="6982068at2"/>
<feature type="signal peptide" evidence="1">
    <location>
        <begin position="1"/>
        <end position="23"/>
    </location>
</feature>
<gene>
    <name evidence="3" type="ORF">SAMN05216575_1066</name>
    <name evidence="2" type="ORF">SIM71_24455</name>
</gene>
<proteinExistence type="predicted"/>
<evidence type="ECO:0000313" key="3">
    <source>
        <dbReference type="EMBL" id="SDF14988.1"/>
    </source>
</evidence>
<dbReference type="RefSeq" id="WP_074680289.1">
    <property type="nucleotide sequence ID" value="NZ_CBCSET010000006.1"/>
</dbReference>
<dbReference type="EMBL" id="JAWXXP010000001">
    <property type="protein sequence ID" value="MDX5995229.1"/>
    <property type="molecule type" value="Genomic_DNA"/>
</dbReference>
<sequence>MLKPLLIGASLAALLAGCSSHPAQPLDQRLLGEWQGTRDKNGPCQFFTWNSSFRADGRFEISFFADEQRTRLIQTERGTWTAHYGKNHLTTDGVKTTEVYDYRFVDADTVEYVSIKADPTADCQADYRFTEHRVGR</sequence>
<evidence type="ECO:0008006" key="6">
    <source>
        <dbReference type="Google" id="ProtNLM"/>
    </source>
</evidence>
<reference evidence="2 5" key="2">
    <citation type="submission" date="2023-11" db="EMBL/GenBank/DDBJ databases">
        <title>MicrobeMod: A computational toolkit for identifying prokaryotic methylation and restriction-modification with nanopore sequencing.</title>
        <authorList>
            <person name="Crits-Christoph A."/>
            <person name="Kang S.C."/>
            <person name="Lee H."/>
            <person name="Ostrov N."/>
        </authorList>
    </citation>
    <scope>NUCLEOTIDE SEQUENCE [LARGE SCALE GENOMIC DNA]</scope>
    <source>
        <strain evidence="2 5">ATCC BAA-571</strain>
    </source>
</reference>
<organism evidence="3 4">
    <name type="scientific">Ectopseudomonas alcaliphila</name>
    <dbReference type="NCBI Taxonomy" id="101564"/>
    <lineage>
        <taxon>Bacteria</taxon>
        <taxon>Pseudomonadati</taxon>
        <taxon>Pseudomonadota</taxon>
        <taxon>Gammaproteobacteria</taxon>
        <taxon>Pseudomonadales</taxon>
        <taxon>Pseudomonadaceae</taxon>
        <taxon>Ectopseudomonas</taxon>
    </lineage>
</organism>
<dbReference type="EMBL" id="FNAE01000006">
    <property type="protein sequence ID" value="SDF14988.1"/>
    <property type="molecule type" value="Genomic_DNA"/>
</dbReference>
<feature type="chain" id="PRO_5010216106" description="Lipoprotein" evidence="1">
    <location>
        <begin position="24"/>
        <end position="136"/>
    </location>
</feature>
<dbReference type="Proteomes" id="UP000182413">
    <property type="component" value="Unassembled WGS sequence"/>
</dbReference>
<accession>A0A1G7IQZ0</accession>
<reference evidence="3 4" key="1">
    <citation type="submission" date="2016-10" db="EMBL/GenBank/DDBJ databases">
        <authorList>
            <person name="de Groot N.N."/>
        </authorList>
    </citation>
    <scope>NUCLEOTIDE SEQUENCE [LARGE SCALE GENOMIC DNA]</scope>
    <source>
        <strain evidence="3 4">JCM 10630</strain>
    </source>
</reference>
<evidence type="ECO:0000313" key="4">
    <source>
        <dbReference type="Proteomes" id="UP000182413"/>
    </source>
</evidence>